<dbReference type="Pfam" id="PF00749">
    <property type="entry name" value="tRNA-synt_1c"/>
    <property type="match status" value="1"/>
</dbReference>
<evidence type="ECO:0000259" key="9">
    <source>
        <dbReference type="Pfam" id="PF00749"/>
    </source>
</evidence>
<dbReference type="RefSeq" id="WP_251776158.1">
    <property type="nucleotide sequence ID" value="NZ_JAMKFE010000001.1"/>
</dbReference>
<evidence type="ECO:0000313" key="10">
    <source>
        <dbReference type="EMBL" id="MCM5678038.1"/>
    </source>
</evidence>
<dbReference type="HAMAP" id="MF_01428">
    <property type="entry name" value="Glu_Q_tRNA_synth"/>
    <property type="match status" value="1"/>
</dbReference>
<evidence type="ECO:0000256" key="1">
    <source>
        <dbReference type="ARBA" id="ARBA00022598"/>
    </source>
</evidence>
<comment type="cofactor">
    <cofactor evidence="7">
        <name>Zn(2+)</name>
        <dbReference type="ChEBI" id="CHEBI:29105"/>
    </cofactor>
    <text evidence="7">Binds 1 zinc ion per subunit.</text>
</comment>
<dbReference type="InterPro" id="IPR020058">
    <property type="entry name" value="Glu/Gln-tRNA-synth_Ib_cat-dom"/>
</dbReference>
<keyword evidence="3 7" id="KW-0547">Nucleotide-binding</keyword>
<feature type="short sequence motif" description="'KMSKS' region" evidence="7">
    <location>
        <begin position="247"/>
        <end position="251"/>
    </location>
</feature>
<evidence type="ECO:0000256" key="5">
    <source>
        <dbReference type="ARBA" id="ARBA00022840"/>
    </source>
</evidence>
<keyword evidence="6 7" id="KW-0030">Aminoacyl-tRNA synthetase</keyword>
<dbReference type="EC" id="6.1.1.-" evidence="7"/>
<feature type="binding site" evidence="7">
    <location>
        <position position="43"/>
    </location>
    <ligand>
        <name>L-glutamate</name>
        <dbReference type="ChEBI" id="CHEBI:29985"/>
    </ligand>
</feature>
<evidence type="ECO:0000256" key="4">
    <source>
        <dbReference type="ARBA" id="ARBA00022833"/>
    </source>
</evidence>
<comment type="function">
    <text evidence="7">Catalyzes the tRNA-independent activation of glutamate in presence of ATP and the subsequent transfer of glutamate onto a tRNA(Asp). Glutamate is transferred on the 2-amino-5-(4,5-dihydroxy-2-cyclopenten-1-yl) moiety of the queuosine in the wobble position of the QUC anticodon.</text>
</comment>
<dbReference type="NCBIfam" id="NF004314">
    <property type="entry name" value="PRK05710.1-3"/>
    <property type="match status" value="1"/>
</dbReference>
<dbReference type="PRINTS" id="PR00987">
    <property type="entry name" value="TRNASYNTHGLU"/>
</dbReference>
<reference evidence="10" key="1">
    <citation type="submission" date="2022-05" db="EMBL/GenBank/DDBJ databases">
        <title>Schlegelella sp. nov., isolated from mangrove soil.</title>
        <authorList>
            <person name="Liu Y."/>
            <person name="Ge X."/>
            <person name="Liu W."/>
        </authorList>
    </citation>
    <scope>NUCLEOTIDE SEQUENCE</scope>
    <source>
        <strain evidence="10">S2-27</strain>
    </source>
</reference>
<dbReference type="Proteomes" id="UP001165541">
    <property type="component" value="Unassembled WGS sequence"/>
</dbReference>
<dbReference type="SUPFAM" id="SSF52374">
    <property type="entry name" value="Nucleotidylyl transferase"/>
    <property type="match status" value="1"/>
</dbReference>
<keyword evidence="5 7" id="KW-0067">ATP-binding</keyword>
<keyword evidence="11" id="KW-1185">Reference proteome</keyword>
<feature type="binding site" evidence="7">
    <location>
        <position position="99"/>
    </location>
    <ligand>
        <name>Zn(2+)</name>
        <dbReference type="ChEBI" id="CHEBI:29105"/>
    </ligand>
</feature>
<accession>A0ABT0YH21</accession>
<feature type="binding site" evidence="7">
    <location>
        <position position="250"/>
    </location>
    <ligand>
        <name>ATP</name>
        <dbReference type="ChEBI" id="CHEBI:30616"/>
    </ligand>
</feature>
<dbReference type="InterPro" id="IPR049940">
    <property type="entry name" value="GluQ/Sye"/>
</dbReference>
<feature type="binding site" evidence="7">
    <location>
        <position position="209"/>
    </location>
    <ligand>
        <name>L-glutamate</name>
        <dbReference type="ChEBI" id="CHEBI:29985"/>
    </ligand>
</feature>
<dbReference type="NCBIfam" id="NF004313">
    <property type="entry name" value="PRK05710.1-2"/>
    <property type="match status" value="1"/>
</dbReference>
<comment type="caution">
    <text evidence="10">The sequence shown here is derived from an EMBL/GenBank/DDBJ whole genome shotgun (WGS) entry which is preliminary data.</text>
</comment>
<dbReference type="GO" id="GO:0016874">
    <property type="term" value="F:ligase activity"/>
    <property type="evidence" value="ECO:0007669"/>
    <property type="project" value="UniProtKB-KW"/>
</dbReference>
<feature type="binding site" evidence="7">
    <location>
        <position position="191"/>
    </location>
    <ligand>
        <name>L-glutamate</name>
        <dbReference type="ChEBI" id="CHEBI:29985"/>
    </ligand>
</feature>
<gene>
    <name evidence="10" type="primary">gluQRS</name>
    <name evidence="7" type="synonym">gluQ</name>
    <name evidence="10" type="ORF">M8A51_00650</name>
</gene>
<dbReference type="EMBL" id="JAMKFE010000001">
    <property type="protein sequence ID" value="MCM5678038.1"/>
    <property type="molecule type" value="Genomic_DNA"/>
</dbReference>
<comment type="similarity">
    <text evidence="7">Belongs to the class-I aminoacyl-tRNA synthetase family. GluQ subfamily.</text>
</comment>
<dbReference type="InterPro" id="IPR022380">
    <property type="entry name" value="Glu-Q_tRNA(Asp)_Synthase"/>
</dbReference>
<evidence type="ECO:0000313" key="11">
    <source>
        <dbReference type="Proteomes" id="UP001165541"/>
    </source>
</evidence>
<keyword evidence="8" id="KW-0648">Protein biosynthesis</keyword>
<organism evidence="10 11">
    <name type="scientific">Caldimonas mangrovi</name>
    <dbReference type="NCBI Taxonomy" id="2944811"/>
    <lineage>
        <taxon>Bacteria</taxon>
        <taxon>Pseudomonadati</taxon>
        <taxon>Pseudomonadota</taxon>
        <taxon>Betaproteobacteria</taxon>
        <taxon>Burkholderiales</taxon>
        <taxon>Sphaerotilaceae</taxon>
        <taxon>Caldimonas</taxon>
    </lineage>
</organism>
<keyword evidence="2 7" id="KW-0479">Metal-binding</keyword>
<evidence type="ECO:0000256" key="8">
    <source>
        <dbReference type="RuleBase" id="RU363037"/>
    </source>
</evidence>
<feature type="short sequence motif" description="'HIGH' region" evidence="7">
    <location>
        <begin position="10"/>
        <end position="20"/>
    </location>
</feature>
<evidence type="ECO:0000256" key="3">
    <source>
        <dbReference type="ARBA" id="ARBA00022741"/>
    </source>
</evidence>
<feature type="binding site" evidence="7">
    <location>
        <position position="101"/>
    </location>
    <ligand>
        <name>Zn(2+)</name>
        <dbReference type="ChEBI" id="CHEBI:29105"/>
    </ligand>
</feature>
<proteinExistence type="inferred from homology"/>
<dbReference type="NCBIfam" id="TIGR03838">
    <property type="entry name" value="queuosine_YadB"/>
    <property type="match status" value="1"/>
</dbReference>
<keyword evidence="4 7" id="KW-0862">Zinc</keyword>
<evidence type="ECO:0000256" key="6">
    <source>
        <dbReference type="ARBA" id="ARBA00023146"/>
    </source>
</evidence>
<dbReference type="InterPro" id="IPR014729">
    <property type="entry name" value="Rossmann-like_a/b/a_fold"/>
</dbReference>
<dbReference type="InterPro" id="IPR000924">
    <property type="entry name" value="Glu/Gln-tRNA-synth"/>
</dbReference>
<evidence type="ECO:0000256" key="7">
    <source>
        <dbReference type="HAMAP-Rule" id="MF_01428"/>
    </source>
</evidence>
<feature type="binding site" evidence="7">
    <location>
        <begin position="7"/>
        <end position="11"/>
    </location>
    <ligand>
        <name>L-glutamate</name>
        <dbReference type="ChEBI" id="CHEBI:29985"/>
    </ligand>
</feature>
<sequence>MPGYIGRFAPSPTGPLHAGSLVAALASWLDARAHGGRWLVRIEDVDSPRCVPGADQMILQQLSACGLHPHEPPTWQSHRSALYEQALQRLVAEGHAYPCACSRKDIADALAAAHRAKPRHGELVYPGTCRSGLHGKAARAMRVLTAQRVADGTWQPVSVSWTDRRFGAQAQNLAEAVGDFVLKRADGPWAYQLAVVVDDGAQGVTDIVRGEDLADNTARQIHLQRLLGLPTPRYLHTPLVLGPNGEKLSKQNGAPALDVSRPVHAVREAARALGLTVDAPTLGEALAQAASLWPDRYPDA</sequence>
<dbReference type="NCBIfam" id="NF004315">
    <property type="entry name" value="PRK05710.1-4"/>
    <property type="match status" value="1"/>
</dbReference>
<dbReference type="PANTHER" id="PTHR43311:SF1">
    <property type="entry name" value="GLUTAMYL-Q TRNA(ASP) SYNTHETASE"/>
    <property type="match status" value="1"/>
</dbReference>
<feature type="domain" description="Glutamyl/glutaminyl-tRNA synthetase class Ib catalytic" evidence="9">
    <location>
        <begin position="7"/>
        <end position="254"/>
    </location>
</feature>
<dbReference type="Gene3D" id="3.40.50.620">
    <property type="entry name" value="HUPs"/>
    <property type="match status" value="1"/>
</dbReference>
<name>A0ABT0YH21_9BURK</name>
<protein>
    <recommendedName>
        <fullName evidence="7">Glutamyl-Q tRNA(Asp) synthetase</fullName>
        <shortName evidence="7">Glu-Q-RSs</shortName>
        <ecNumber evidence="7">6.1.1.-</ecNumber>
    </recommendedName>
</protein>
<feature type="binding site" evidence="7">
    <location>
        <position position="129"/>
    </location>
    <ligand>
        <name>Zn(2+)</name>
        <dbReference type="ChEBI" id="CHEBI:29105"/>
    </ligand>
</feature>
<evidence type="ECO:0000256" key="2">
    <source>
        <dbReference type="ARBA" id="ARBA00022723"/>
    </source>
</evidence>
<feature type="binding site" evidence="7">
    <location>
        <position position="125"/>
    </location>
    <ligand>
        <name>Zn(2+)</name>
        <dbReference type="ChEBI" id="CHEBI:29105"/>
    </ligand>
</feature>
<dbReference type="PANTHER" id="PTHR43311">
    <property type="entry name" value="GLUTAMATE--TRNA LIGASE"/>
    <property type="match status" value="1"/>
</dbReference>
<keyword evidence="1 7" id="KW-0436">Ligase</keyword>